<keyword evidence="2" id="KW-1185">Reference proteome</keyword>
<proteinExistence type="predicted"/>
<reference evidence="1 2" key="1">
    <citation type="submission" date="2024-09" db="EMBL/GenBank/DDBJ databases">
        <authorList>
            <person name="Sun Q."/>
            <person name="Mori K."/>
        </authorList>
    </citation>
    <scope>NUCLEOTIDE SEQUENCE [LARGE SCALE GENOMIC DNA]</scope>
    <source>
        <strain evidence="1 2">CCM 7468</strain>
    </source>
</reference>
<sequence>MSLIASNLIPLIAADGFTLWLYKTPDSRATVLSPGYFGTAGGLLPGHMVVVQAGDATAILPVRGNGEVGNGIVVDASSAPLRLTGAGSLNLGADLAASAVARGVTLGAMPSGITTGQSFTVQASASGATATLRFSVLDAAGNPILGPSSVPVAAGAASATFAAPAPGNGYRVKVEDASDSLVAQISPSFVVLSAFALLIESGVGLLLETGSRVVL</sequence>
<dbReference type="EMBL" id="JBHLVZ010000002">
    <property type="protein sequence ID" value="MFC0385076.1"/>
    <property type="molecule type" value="Genomic_DNA"/>
</dbReference>
<evidence type="ECO:0000313" key="2">
    <source>
        <dbReference type="Proteomes" id="UP001589789"/>
    </source>
</evidence>
<evidence type="ECO:0000313" key="1">
    <source>
        <dbReference type="EMBL" id="MFC0385076.1"/>
    </source>
</evidence>
<accession>A0ABV6INQ4</accession>
<protein>
    <submittedName>
        <fullName evidence="1">Uncharacterized protein</fullName>
    </submittedName>
</protein>
<organism evidence="1 2">
    <name type="scientific">Muricoccus vinaceus</name>
    <dbReference type="NCBI Taxonomy" id="424704"/>
    <lineage>
        <taxon>Bacteria</taxon>
        <taxon>Pseudomonadati</taxon>
        <taxon>Pseudomonadota</taxon>
        <taxon>Alphaproteobacteria</taxon>
        <taxon>Acetobacterales</taxon>
        <taxon>Roseomonadaceae</taxon>
        <taxon>Muricoccus</taxon>
    </lineage>
</organism>
<dbReference type="Proteomes" id="UP001589789">
    <property type="component" value="Unassembled WGS sequence"/>
</dbReference>
<comment type="caution">
    <text evidence="1">The sequence shown here is derived from an EMBL/GenBank/DDBJ whole genome shotgun (WGS) entry which is preliminary data.</text>
</comment>
<name>A0ABV6INQ4_9PROT</name>
<gene>
    <name evidence="1" type="ORF">ACFFIC_05850</name>
</gene>
<dbReference type="RefSeq" id="WP_377049197.1">
    <property type="nucleotide sequence ID" value="NZ_JBHLVZ010000002.1"/>
</dbReference>